<evidence type="ECO:0000313" key="1">
    <source>
        <dbReference type="EMBL" id="BAD16080.1"/>
    </source>
</evidence>
<accession>Q6Z344</accession>
<dbReference type="Proteomes" id="UP000000763">
    <property type="component" value="Chromosome 2"/>
</dbReference>
<dbReference type="AlphaFoldDB" id="Q6Z344"/>
<dbReference type="EMBL" id="AP005284">
    <property type="protein sequence ID" value="BAD16080.1"/>
    <property type="molecule type" value="Genomic_DNA"/>
</dbReference>
<reference evidence="2" key="1">
    <citation type="journal article" date="2005" name="Nature">
        <title>The map-based sequence of the rice genome.</title>
        <authorList>
            <consortium name="International rice genome sequencing project (IRGSP)"/>
            <person name="Matsumoto T."/>
            <person name="Wu J."/>
            <person name="Kanamori H."/>
            <person name="Katayose Y."/>
            <person name="Fujisawa M."/>
            <person name="Namiki N."/>
            <person name="Mizuno H."/>
            <person name="Yamamoto K."/>
            <person name="Antonio B.A."/>
            <person name="Baba T."/>
            <person name="Sakata K."/>
            <person name="Nagamura Y."/>
            <person name="Aoki H."/>
            <person name="Arikawa K."/>
            <person name="Arita K."/>
            <person name="Bito T."/>
            <person name="Chiden Y."/>
            <person name="Fujitsuka N."/>
            <person name="Fukunaka R."/>
            <person name="Hamada M."/>
            <person name="Harada C."/>
            <person name="Hayashi A."/>
            <person name="Hijishita S."/>
            <person name="Honda M."/>
            <person name="Hosokawa S."/>
            <person name="Ichikawa Y."/>
            <person name="Idonuma A."/>
            <person name="Iijima M."/>
            <person name="Ikeda M."/>
            <person name="Ikeno M."/>
            <person name="Ito K."/>
            <person name="Ito S."/>
            <person name="Ito T."/>
            <person name="Ito Y."/>
            <person name="Ito Y."/>
            <person name="Iwabuchi A."/>
            <person name="Kamiya K."/>
            <person name="Karasawa W."/>
            <person name="Kurita K."/>
            <person name="Katagiri S."/>
            <person name="Kikuta A."/>
            <person name="Kobayashi H."/>
            <person name="Kobayashi N."/>
            <person name="Machita K."/>
            <person name="Maehara T."/>
            <person name="Masukawa M."/>
            <person name="Mizubayashi T."/>
            <person name="Mukai Y."/>
            <person name="Nagasaki H."/>
            <person name="Nagata Y."/>
            <person name="Naito S."/>
            <person name="Nakashima M."/>
            <person name="Nakama Y."/>
            <person name="Nakamichi Y."/>
            <person name="Nakamura M."/>
            <person name="Meguro A."/>
            <person name="Negishi M."/>
            <person name="Ohta I."/>
            <person name="Ohta T."/>
            <person name="Okamoto M."/>
            <person name="Ono N."/>
            <person name="Saji S."/>
            <person name="Sakaguchi M."/>
            <person name="Sakai K."/>
            <person name="Shibata M."/>
            <person name="Shimokawa T."/>
            <person name="Song J."/>
            <person name="Takazaki Y."/>
            <person name="Terasawa K."/>
            <person name="Tsugane M."/>
            <person name="Tsuji K."/>
            <person name="Ueda S."/>
            <person name="Waki K."/>
            <person name="Yamagata H."/>
            <person name="Yamamoto M."/>
            <person name="Yamamoto S."/>
            <person name="Yamane H."/>
            <person name="Yoshiki S."/>
            <person name="Yoshihara R."/>
            <person name="Yukawa K."/>
            <person name="Zhong H."/>
            <person name="Yano M."/>
            <person name="Yuan Q."/>
            <person name="Ouyang S."/>
            <person name="Liu J."/>
            <person name="Jones K.M."/>
            <person name="Gansberger K."/>
            <person name="Moffat K."/>
            <person name="Hill J."/>
            <person name="Bera J."/>
            <person name="Fadrosh D."/>
            <person name="Jin S."/>
            <person name="Johri S."/>
            <person name="Kim M."/>
            <person name="Overton L."/>
            <person name="Reardon M."/>
            <person name="Tsitrin T."/>
            <person name="Vuong H."/>
            <person name="Weaver B."/>
            <person name="Ciecko A."/>
            <person name="Tallon L."/>
            <person name="Jackson J."/>
            <person name="Pai G."/>
            <person name="Aken S.V."/>
            <person name="Utterback T."/>
            <person name="Reidmuller S."/>
            <person name="Feldblyum T."/>
            <person name="Hsiao J."/>
            <person name="Zismann V."/>
            <person name="Iobst S."/>
            <person name="de Vazeille A.R."/>
            <person name="Buell C.R."/>
            <person name="Ying K."/>
            <person name="Li Y."/>
            <person name="Lu T."/>
            <person name="Huang Y."/>
            <person name="Zhao Q."/>
            <person name="Feng Q."/>
            <person name="Zhang L."/>
            <person name="Zhu J."/>
            <person name="Weng Q."/>
            <person name="Mu J."/>
            <person name="Lu Y."/>
            <person name="Fan D."/>
            <person name="Liu Y."/>
            <person name="Guan J."/>
            <person name="Zhang Y."/>
            <person name="Yu S."/>
            <person name="Liu X."/>
            <person name="Zhang Y."/>
            <person name="Hong G."/>
            <person name="Han B."/>
            <person name="Choisne N."/>
            <person name="Demange N."/>
            <person name="Orjeda G."/>
            <person name="Samain S."/>
            <person name="Cattolico L."/>
            <person name="Pelletier E."/>
            <person name="Couloux A."/>
            <person name="Segurens B."/>
            <person name="Wincker P."/>
            <person name="D'Hont A."/>
            <person name="Scarpelli C."/>
            <person name="Weissenbach J."/>
            <person name="Salanoubat M."/>
            <person name="Quetier F."/>
            <person name="Yu Y."/>
            <person name="Kim H.R."/>
            <person name="Rambo T."/>
            <person name="Currie J."/>
            <person name="Collura K."/>
            <person name="Luo M."/>
            <person name="Yang T."/>
            <person name="Ammiraju J.S.S."/>
            <person name="Engler F."/>
            <person name="Soderlund C."/>
            <person name="Wing R.A."/>
            <person name="Palmer L.E."/>
            <person name="de la Bastide M."/>
            <person name="Spiegel L."/>
            <person name="Nascimento L."/>
            <person name="Zutavern T."/>
            <person name="O'Shaughnessy A."/>
            <person name="Dike S."/>
            <person name="Dedhia N."/>
            <person name="Preston R."/>
            <person name="Balija V."/>
            <person name="McCombie W.R."/>
            <person name="Chow T."/>
            <person name="Chen H."/>
            <person name="Chung M."/>
            <person name="Chen C."/>
            <person name="Shaw J."/>
            <person name="Wu H."/>
            <person name="Hsiao K."/>
            <person name="Chao Y."/>
            <person name="Chu M."/>
            <person name="Cheng C."/>
            <person name="Hour A."/>
            <person name="Lee P."/>
            <person name="Lin S."/>
            <person name="Lin Y."/>
            <person name="Liou J."/>
            <person name="Liu S."/>
            <person name="Hsing Y."/>
            <person name="Raghuvanshi S."/>
            <person name="Mohanty A."/>
            <person name="Bharti A.K."/>
            <person name="Gaur A."/>
            <person name="Gupta V."/>
            <person name="Kumar D."/>
            <person name="Ravi V."/>
            <person name="Vij S."/>
            <person name="Kapur A."/>
            <person name="Khurana P."/>
            <person name="Khurana P."/>
            <person name="Khurana J.P."/>
            <person name="Tyagi A.K."/>
            <person name="Gaikwad K."/>
            <person name="Singh A."/>
            <person name="Dalal V."/>
            <person name="Srivastava S."/>
            <person name="Dixit A."/>
            <person name="Pal A.K."/>
            <person name="Ghazi I.A."/>
            <person name="Yadav M."/>
            <person name="Pandit A."/>
            <person name="Bhargava A."/>
            <person name="Sureshbabu K."/>
            <person name="Batra K."/>
            <person name="Sharma T.R."/>
            <person name="Mohapatra T."/>
            <person name="Singh N.K."/>
            <person name="Messing J."/>
            <person name="Nelson A.B."/>
            <person name="Fuks G."/>
            <person name="Kavchok S."/>
            <person name="Keizer G."/>
            <person name="Linton E."/>
            <person name="Llaca V."/>
            <person name="Song R."/>
            <person name="Tanyolac B."/>
            <person name="Young S."/>
            <person name="Ho-Il K."/>
            <person name="Hahn J.H."/>
            <person name="Sangsakoo G."/>
            <person name="Vanavichit A."/>
            <person name="de Mattos Luiz.A.T."/>
            <person name="Zimmer P.D."/>
            <person name="Malone G."/>
            <person name="Dellagostin O."/>
            <person name="de Oliveira A.C."/>
            <person name="Bevan M."/>
            <person name="Bancroft I."/>
            <person name="Minx P."/>
            <person name="Cordum H."/>
            <person name="Wilson R."/>
            <person name="Cheng Z."/>
            <person name="Jin W."/>
            <person name="Jiang J."/>
            <person name="Leong S.A."/>
            <person name="Iwama H."/>
            <person name="Gojobori T."/>
            <person name="Itoh T."/>
            <person name="Niimura Y."/>
            <person name="Fujii Y."/>
            <person name="Habara T."/>
            <person name="Sakai H."/>
            <person name="Sato Y."/>
            <person name="Wilson G."/>
            <person name="Kumar K."/>
            <person name="McCouch S."/>
            <person name="Juretic N."/>
            <person name="Hoen D."/>
            <person name="Wright S."/>
            <person name="Bruskiewich R."/>
            <person name="Bureau T."/>
            <person name="Miyao A."/>
            <person name="Hirochika H."/>
            <person name="Nishikawa T."/>
            <person name="Kadowaki K."/>
            <person name="Sugiura M."/>
            <person name="Burr B."/>
            <person name="Sasaki T."/>
        </authorList>
    </citation>
    <scope>NUCLEOTIDE SEQUENCE [LARGE SCALE GENOMIC DNA]</scope>
    <source>
        <strain evidence="2">cv. Nipponbare</strain>
    </source>
</reference>
<sequence length="100" mass="11614">MCSGVQLLCISFLVRSQSKIGIAGRDKLRIREKEALLEFIAWRYDAYGRSLCFTLQLSSWAPLKELWAVLFLAVISSFKVTLLDNEFDFHEKREVKRPCI</sequence>
<name>Q6Z344_ORYSJ</name>
<organism evidence="1 2">
    <name type="scientific">Oryza sativa subsp. japonica</name>
    <name type="common">Rice</name>
    <dbReference type="NCBI Taxonomy" id="39947"/>
    <lineage>
        <taxon>Eukaryota</taxon>
        <taxon>Viridiplantae</taxon>
        <taxon>Streptophyta</taxon>
        <taxon>Embryophyta</taxon>
        <taxon>Tracheophyta</taxon>
        <taxon>Spermatophyta</taxon>
        <taxon>Magnoliopsida</taxon>
        <taxon>Liliopsida</taxon>
        <taxon>Poales</taxon>
        <taxon>Poaceae</taxon>
        <taxon>BOP clade</taxon>
        <taxon>Oryzoideae</taxon>
        <taxon>Oryzeae</taxon>
        <taxon>Oryzinae</taxon>
        <taxon>Oryza</taxon>
        <taxon>Oryza sativa</taxon>
    </lineage>
</organism>
<gene>
    <name evidence="1" type="primary">B1121A12.14</name>
</gene>
<protein>
    <submittedName>
        <fullName evidence="1">Uncharacterized protein</fullName>
    </submittedName>
</protein>
<reference evidence="2" key="2">
    <citation type="journal article" date="2008" name="Nucleic Acids Res.">
        <title>The rice annotation project database (RAP-DB): 2008 update.</title>
        <authorList>
            <consortium name="The rice annotation project (RAP)"/>
        </authorList>
    </citation>
    <scope>GENOME REANNOTATION</scope>
    <source>
        <strain evidence="2">cv. Nipponbare</strain>
    </source>
</reference>
<evidence type="ECO:0000313" key="2">
    <source>
        <dbReference type="Proteomes" id="UP000000763"/>
    </source>
</evidence>
<proteinExistence type="predicted"/>